<dbReference type="Gramene" id="Os01t0876200-01">
    <property type="protein sequence ID" value="Os01t0876200-01"/>
    <property type="gene ID" value="Os01g0876200"/>
</dbReference>
<evidence type="ECO:0000256" key="1">
    <source>
        <dbReference type="SAM" id="MobiDB-lite"/>
    </source>
</evidence>
<dbReference type="AlphaFoldDB" id="A0A0P0VB57"/>
<proteinExistence type="predicted"/>
<sequence>MWRRPSWRKSTAALASDMFSTTVYGERLAIGWRSTYMAISSSVRSRSSTVRPLPDPGLAKSNGASLRNTSAAPVLTRSAVKVLARRSTRRWERSTRPHSSGSGANGASSITGNPLCPVRRSVSTTVPTLSTLEKAMSGADTTSPATRLRMHGSACASR</sequence>
<dbReference type="Proteomes" id="UP000000763">
    <property type="component" value="Chromosome 1"/>
</dbReference>
<feature type="region of interest" description="Disordered" evidence="1">
    <location>
        <begin position="85"/>
        <end position="120"/>
    </location>
</feature>
<dbReference type="EMBL" id="AP008207">
    <property type="protein sequence ID" value="BAF06881.1"/>
    <property type="molecule type" value="Genomic_DNA"/>
</dbReference>
<gene>
    <name evidence="2" type="ordered locus">Os01g0876200</name>
</gene>
<feature type="region of interest" description="Disordered" evidence="1">
    <location>
        <begin position="133"/>
        <end position="158"/>
    </location>
</feature>
<protein>
    <submittedName>
        <fullName evidence="2">Os01g0876200 protein</fullName>
    </submittedName>
</protein>
<evidence type="ECO:0000313" key="3">
    <source>
        <dbReference type="Proteomes" id="UP000000763"/>
    </source>
</evidence>
<evidence type="ECO:0000313" key="2">
    <source>
        <dbReference type="EMBL" id="BAF06881.1"/>
    </source>
</evidence>
<organism evidence="2 3">
    <name type="scientific">Oryza sativa subsp. japonica</name>
    <name type="common">Rice</name>
    <dbReference type="NCBI Taxonomy" id="39947"/>
    <lineage>
        <taxon>Eukaryota</taxon>
        <taxon>Viridiplantae</taxon>
        <taxon>Streptophyta</taxon>
        <taxon>Embryophyta</taxon>
        <taxon>Tracheophyta</taxon>
        <taxon>Spermatophyta</taxon>
        <taxon>Magnoliopsida</taxon>
        <taxon>Liliopsida</taxon>
        <taxon>Poales</taxon>
        <taxon>Poaceae</taxon>
        <taxon>BOP clade</taxon>
        <taxon>Oryzoideae</taxon>
        <taxon>Oryzeae</taxon>
        <taxon>Oryzinae</taxon>
        <taxon>Oryza</taxon>
        <taxon>Oryza sativa</taxon>
    </lineage>
</organism>
<name>A0A0P0VB57_ORYSJ</name>
<accession>A0A0P0VB57</accession>
<feature type="compositionally biased region" description="Low complexity" evidence="1">
    <location>
        <begin position="99"/>
        <end position="109"/>
    </location>
</feature>
<reference evidence="3" key="2">
    <citation type="journal article" date="2008" name="Nucleic Acids Res.">
        <title>The rice annotation project database (RAP-DB): 2008 update.</title>
        <authorList>
            <consortium name="The rice annotation project (RAP)"/>
        </authorList>
    </citation>
    <scope>GENOME REANNOTATION</scope>
    <source>
        <strain evidence="3">cv. Nipponbare</strain>
    </source>
</reference>
<dbReference type="KEGG" id="dosa:Os01g0876200"/>
<reference evidence="2 3" key="1">
    <citation type="journal article" date="2005" name="Nature">
        <title>The map-based sequence of the rice genome.</title>
        <authorList>
            <consortium name="International rice genome sequencing project (IRGSP)"/>
            <person name="Matsumoto T."/>
            <person name="Wu J."/>
            <person name="Kanamori H."/>
            <person name="Katayose Y."/>
            <person name="Fujisawa M."/>
            <person name="Namiki N."/>
            <person name="Mizuno H."/>
            <person name="Yamamoto K."/>
            <person name="Antonio B.A."/>
            <person name="Baba T."/>
            <person name="Sakata K."/>
            <person name="Nagamura Y."/>
            <person name="Aoki H."/>
            <person name="Arikawa K."/>
            <person name="Arita K."/>
            <person name="Bito T."/>
            <person name="Chiden Y."/>
            <person name="Fujitsuka N."/>
            <person name="Fukunaka R."/>
            <person name="Hamada M."/>
            <person name="Harada C."/>
            <person name="Hayashi A."/>
            <person name="Hijishita S."/>
            <person name="Honda M."/>
            <person name="Hosokawa S."/>
            <person name="Ichikawa Y."/>
            <person name="Idonuma A."/>
            <person name="Iijima M."/>
            <person name="Ikeda M."/>
            <person name="Ikeno M."/>
            <person name="Ito K."/>
            <person name="Ito S."/>
            <person name="Ito T."/>
            <person name="Ito Y."/>
            <person name="Ito Y."/>
            <person name="Iwabuchi A."/>
            <person name="Kamiya K."/>
            <person name="Karasawa W."/>
            <person name="Kurita K."/>
            <person name="Katagiri S."/>
            <person name="Kikuta A."/>
            <person name="Kobayashi H."/>
            <person name="Kobayashi N."/>
            <person name="Machita K."/>
            <person name="Maehara T."/>
            <person name="Masukawa M."/>
            <person name="Mizubayashi T."/>
            <person name="Mukai Y."/>
            <person name="Nagasaki H."/>
            <person name="Nagata Y."/>
            <person name="Naito S."/>
            <person name="Nakashima M."/>
            <person name="Nakama Y."/>
            <person name="Nakamichi Y."/>
            <person name="Nakamura M."/>
            <person name="Meguro A."/>
            <person name="Negishi M."/>
            <person name="Ohta I."/>
            <person name="Ohta T."/>
            <person name="Okamoto M."/>
            <person name="Ono N."/>
            <person name="Saji S."/>
            <person name="Sakaguchi M."/>
            <person name="Sakai K."/>
            <person name="Shibata M."/>
            <person name="Shimokawa T."/>
            <person name="Song J."/>
            <person name="Takazaki Y."/>
            <person name="Terasawa K."/>
            <person name="Tsugane M."/>
            <person name="Tsuji K."/>
            <person name="Ueda S."/>
            <person name="Waki K."/>
            <person name="Yamagata H."/>
            <person name="Yamamoto M."/>
            <person name="Yamamoto S."/>
            <person name="Yamane H."/>
            <person name="Yoshiki S."/>
            <person name="Yoshihara R."/>
            <person name="Yukawa K."/>
            <person name="Zhong H."/>
            <person name="Yano M."/>
            <person name="Yuan Q."/>
            <person name="Ouyang S."/>
            <person name="Liu J."/>
            <person name="Jones K.M."/>
            <person name="Gansberger K."/>
            <person name="Moffat K."/>
            <person name="Hill J."/>
            <person name="Bera J."/>
            <person name="Fadrosh D."/>
            <person name="Jin S."/>
            <person name="Johri S."/>
            <person name="Kim M."/>
            <person name="Overton L."/>
            <person name="Reardon M."/>
            <person name="Tsitrin T."/>
            <person name="Vuong H."/>
            <person name="Weaver B."/>
            <person name="Ciecko A."/>
            <person name="Tallon L."/>
            <person name="Jackson J."/>
            <person name="Pai G."/>
            <person name="Aken S.V."/>
            <person name="Utterback T."/>
            <person name="Reidmuller S."/>
            <person name="Feldblyum T."/>
            <person name="Hsiao J."/>
            <person name="Zismann V."/>
            <person name="Iobst S."/>
            <person name="de Vazeille A.R."/>
            <person name="Buell C.R."/>
            <person name="Ying K."/>
            <person name="Li Y."/>
            <person name="Lu T."/>
            <person name="Huang Y."/>
            <person name="Zhao Q."/>
            <person name="Feng Q."/>
            <person name="Zhang L."/>
            <person name="Zhu J."/>
            <person name="Weng Q."/>
            <person name="Mu J."/>
            <person name="Lu Y."/>
            <person name="Fan D."/>
            <person name="Liu Y."/>
            <person name="Guan J."/>
            <person name="Zhang Y."/>
            <person name="Yu S."/>
            <person name="Liu X."/>
            <person name="Zhang Y."/>
            <person name="Hong G."/>
            <person name="Han B."/>
            <person name="Choisne N."/>
            <person name="Demange N."/>
            <person name="Orjeda G."/>
            <person name="Samain S."/>
            <person name="Cattolico L."/>
            <person name="Pelletier E."/>
            <person name="Couloux A."/>
            <person name="Segurens B."/>
            <person name="Wincker P."/>
            <person name="D'Hont A."/>
            <person name="Scarpelli C."/>
            <person name="Weissenbach J."/>
            <person name="Salanoubat M."/>
            <person name="Quetier F."/>
            <person name="Yu Y."/>
            <person name="Kim H.R."/>
            <person name="Rambo T."/>
            <person name="Currie J."/>
            <person name="Collura K."/>
            <person name="Luo M."/>
            <person name="Yang T."/>
            <person name="Ammiraju J.S.S."/>
            <person name="Engler F."/>
            <person name="Soderlund C."/>
            <person name="Wing R.A."/>
            <person name="Palmer L.E."/>
            <person name="de la Bastide M."/>
            <person name="Spiegel L."/>
            <person name="Nascimento L."/>
            <person name="Zutavern T."/>
            <person name="O'Shaughnessy A."/>
            <person name="Dike S."/>
            <person name="Dedhia N."/>
            <person name="Preston R."/>
            <person name="Balija V."/>
            <person name="McCombie W.R."/>
            <person name="Chow T."/>
            <person name="Chen H."/>
            <person name="Chung M."/>
            <person name="Chen C."/>
            <person name="Shaw J."/>
            <person name="Wu H."/>
            <person name="Hsiao K."/>
            <person name="Chao Y."/>
            <person name="Chu M."/>
            <person name="Cheng C."/>
            <person name="Hour A."/>
            <person name="Lee P."/>
            <person name="Lin S."/>
            <person name="Lin Y."/>
            <person name="Liou J."/>
            <person name="Liu S."/>
            <person name="Hsing Y."/>
            <person name="Raghuvanshi S."/>
            <person name="Mohanty A."/>
            <person name="Bharti A.K."/>
            <person name="Gaur A."/>
            <person name="Gupta V."/>
            <person name="Kumar D."/>
            <person name="Ravi V."/>
            <person name="Vij S."/>
            <person name="Kapur A."/>
            <person name="Khurana P."/>
            <person name="Khurana P."/>
            <person name="Khurana J.P."/>
            <person name="Tyagi A.K."/>
            <person name="Gaikwad K."/>
            <person name="Singh A."/>
            <person name="Dalal V."/>
            <person name="Srivastava S."/>
            <person name="Dixit A."/>
            <person name="Pal A.K."/>
            <person name="Ghazi I.A."/>
            <person name="Yadav M."/>
            <person name="Pandit A."/>
            <person name="Bhargava A."/>
            <person name="Sureshbabu K."/>
            <person name="Batra K."/>
            <person name="Sharma T.R."/>
            <person name="Mohapatra T."/>
            <person name="Singh N.K."/>
            <person name="Messing J."/>
            <person name="Nelson A.B."/>
            <person name="Fuks G."/>
            <person name="Kavchok S."/>
            <person name="Keizer G."/>
            <person name="Linton E."/>
            <person name="Llaca V."/>
            <person name="Song R."/>
            <person name="Tanyolac B."/>
            <person name="Young S."/>
            <person name="Ho-Il K."/>
            <person name="Hahn J.H."/>
            <person name="Sangsakoo G."/>
            <person name="Vanavichit A."/>
            <person name="de Mattos Luiz.A.T."/>
            <person name="Zimmer P.D."/>
            <person name="Malone G."/>
            <person name="Dellagostin O."/>
            <person name="de Oliveira A.C."/>
            <person name="Bevan M."/>
            <person name="Bancroft I."/>
            <person name="Minx P."/>
            <person name="Cordum H."/>
            <person name="Wilson R."/>
            <person name="Cheng Z."/>
            <person name="Jin W."/>
            <person name="Jiang J."/>
            <person name="Leong S.A."/>
            <person name="Iwama H."/>
            <person name="Gojobori T."/>
            <person name="Itoh T."/>
            <person name="Niimura Y."/>
            <person name="Fujii Y."/>
            <person name="Habara T."/>
            <person name="Sakai H."/>
            <person name="Sato Y."/>
            <person name="Wilson G."/>
            <person name="Kumar K."/>
            <person name="McCouch S."/>
            <person name="Juretic N."/>
            <person name="Hoen D."/>
            <person name="Wright S."/>
            <person name="Bruskiewich R."/>
            <person name="Bureau T."/>
            <person name="Miyao A."/>
            <person name="Hirochika H."/>
            <person name="Nishikawa T."/>
            <person name="Kadowaki K."/>
            <person name="Sugiura M."/>
            <person name="Burr B."/>
            <person name="Sasaki T."/>
        </authorList>
    </citation>
    <scope>NUCLEOTIDE SEQUENCE [LARGE SCALE GENOMIC DNA]</scope>
    <source>
        <strain evidence="3">cv. Nipponbare</strain>
    </source>
</reference>